<dbReference type="InterPro" id="IPR035897">
    <property type="entry name" value="Toll_tir_struct_dom_sf"/>
</dbReference>
<dbReference type="InterPro" id="IPR017893">
    <property type="entry name" value="DBB_domain"/>
</dbReference>
<evidence type="ECO:0000313" key="4">
    <source>
        <dbReference type="Proteomes" id="UP000792457"/>
    </source>
</evidence>
<evidence type="ECO:0000313" key="3">
    <source>
        <dbReference type="EMBL" id="KAG8237079.1"/>
    </source>
</evidence>
<dbReference type="SMART" id="SM01282">
    <property type="entry name" value="DBB"/>
    <property type="match status" value="1"/>
</dbReference>
<accession>A0A8K0PB16</accession>
<dbReference type="GO" id="GO:0005104">
    <property type="term" value="F:fibroblast growth factor receptor binding"/>
    <property type="evidence" value="ECO:0007669"/>
    <property type="project" value="TreeGrafter"/>
</dbReference>
<dbReference type="PROSITE" id="PS51376">
    <property type="entry name" value="DBB"/>
    <property type="match status" value="1"/>
</dbReference>
<dbReference type="Proteomes" id="UP000792457">
    <property type="component" value="Unassembled WGS sequence"/>
</dbReference>
<evidence type="ECO:0000256" key="1">
    <source>
        <dbReference type="SAM" id="MobiDB-lite"/>
    </source>
</evidence>
<dbReference type="Pfam" id="PF14545">
    <property type="entry name" value="DBB"/>
    <property type="match status" value="1"/>
</dbReference>
<feature type="domain" description="DBB" evidence="2">
    <location>
        <begin position="183"/>
        <end position="320"/>
    </location>
</feature>
<name>A0A8K0PB16_LADFU</name>
<comment type="caution">
    <text evidence="3">The sequence shown here is derived from an EMBL/GenBank/DDBJ whole genome shotgun (WGS) entry which is preliminary data.</text>
</comment>
<reference evidence="3" key="2">
    <citation type="submission" date="2017-10" db="EMBL/GenBank/DDBJ databases">
        <title>Ladona fulva Genome sequencing and assembly.</title>
        <authorList>
            <person name="Murali S."/>
            <person name="Richards S."/>
            <person name="Bandaranaike D."/>
            <person name="Bellair M."/>
            <person name="Blankenburg K."/>
            <person name="Chao H."/>
            <person name="Dinh H."/>
            <person name="Doddapaneni H."/>
            <person name="Dugan-Rocha S."/>
            <person name="Elkadiri S."/>
            <person name="Gnanaolivu R."/>
            <person name="Hernandez B."/>
            <person name="Skinner E."/>
            <person name="Javaid M."/>
            <person name="Lee S."/>
            <person name="Li M."/>
            <person name="Ming W."/>
            <person name="Munidasa M."/>
            <person name="Muniz J."/>
            <person name="Nguyen L."/>
            <person name="Hughes D."/>
            <person name="Osuji N."/>
            <person name="Pu L.-L."/>
            <person name="Puazo M."/>
            <person name="Qu C."/>
            <person name="Quiroz J."/>
            <person name="Raj R."/>
            <person name="Weissenberger G."/>
            <person name="Xin Y."/>
            <person name="Zou X."/>
            <person name="Han Y."/>
            <person name="Worley K."/>
            <person name="Muzny D."/>
            <person name="Gibbs R."/>
        </authorList>
    </citation>
    <scope>NUCLEOTIDE SEQUENCE</scope>
    <source>
        <strain evidence="3">Sampled in the wild</strain>
    </source>
</reference>
<dbReference type="EMBL" id="KZ309122">
    <property type="protein sequence ID" value="KAG8237079.1"/>
    <property type="molecule type" value="Genomic_DNA"/>
</dbReference>
<dbReference type="Gene3D" id="3.40.50.10140">
    <property type="entry name" value="Toll/interleukin-1 receptor homology (TIR) domain"/>
    <property type="match status" value="1"/>
</dbReference>
<sequence>MDKNYITVKRTSAKGNADLDDILVISSRQSQVAALWVSYLKSCFDQISKLRNRPPFKLLSVCLEDFGPTIPVALEEKMAGVRLQVVIICPQFLDYLFQHPEPGSAVGRLLCPERVLAMLLGVEENSINEEHRAALISYNQWKHLQVKNKDEKFVADFLNVAMGILSRVSTNTATRSEKALFSVMPKKVKEGQSKVIILLTEPLEKEDEITVKVEKTGEILEVTQVKKRNPYTLHFSMPVSCLEISMLVGVHVLKNGKPLGCRQVKCESRMRELDQILRSSDNPLDFMCQTLGFSPGDRDQLDNFLLAAFQRNLPPHFNLLNAVTSGHTQHRPYSSSEEYPTLLHFAARFGLEKLAWQLLECPGGEHACDIRNVCELTPAEMAEKAGHTKLANSLKGYLQMSEFSSMYSYLKMVCQNQNNTAENLREADYHKPRPLSETYQVPPSARPLPTPTPTAPTTPTDVTESPSVLNGYMEMHPAGNSSSPLMETTSEHLNLSFIEQASVPLEDEAHQRLQKS</sequence>
<dbReference type="InterPro" id="IPR052446">
    <property type="entry name" value="B-cell_PI3K-Signaling_Adptrs"/>
</dbReference>
<organism evidence="3 4">
    <name type="scientific">Ladona fulva</name>
    <name type="common">Scarce chaser dragonfly</name>
    <name type="synonym">Libellula fulva</name>
    <dbReference type="NCBI Taxonomy" id="123851"/>
    <lineage>
        <taxon>Eukaryota</taxon>
        <taxon>Metazoa</taxon>
        <taxon>Ecdysozoa</taxon>
        <taxon>Arthropoda</taxon>
        <taxon>Hexapoda</taxon>
        <taxon>Insecta</taxon>
        <taxon>Pterygota</taxon>
        <taxon>Palaeoptera</taxon>
        <taxon>Odonata</taxon>
        <taxon>Epiprocta</taxon>
        <taxon>Anisoptera</taxon>
        <taxon>Libelluloidea</taxon>
        <taxon>Libellulidae</taxon>
        <taxon>Ladona</taxon>
    </lineage>
</organism>
<feature type="compositionally biased region" description="Pro residues" evidence="1">
    <location>
        <begin position="444"/>
        <end position="456"/>
    </location>
</feature>
<reference evidence="3" key="1">
    <citation type="submission" date="2013-04" db="EMBL/GenBank/DDBJ databases">
        <authorList>
            <person name="Qu J."/>
            <person name="Murali S.C."/>
            <person name="Bandaranaike D."/>
            <person name="Bellair M."/>
            <person name="Blankenburg K."/>
            <person name="Chao H."/>
            <person name="Dinh H."/>
            <person name="Doddapaneni H."/>
            <person name="Downs B."/>
            <person name="Dugan-Rocha S."/>
            <person name="Elkadiri S."/>
            <person name="Gnanaolivu R.D."/>
            <person name="Hernandez B."/>
            <person name="Javaid M."/>
            <person name="Jayaseelan J.C."/>
            <person name="Lee S."/>
            <person name="Li M."/>
            <person name="Ming W."/>
            <person name="Munidasa M."/>
            <person name="Muniz J."/>
            <person name="Nguyen L."/>
            <person name="Ongeri F."/>
            <person name="Osuji N."/>
            <person name="Pu L.-L."/>
            <person name="Puazo M."/>
            <person name="Qu C."/>
            <person name="Quiroz J."/>
            <person name="Raj R."/>
            <person name="Weissenberger G."/>
            <person name="Xin Y."/>
            <person name="Zou X."/>
            <person name="Han Y."/>
            <person name="Richards S."/>
            <person name="Worley K."/>
            <person name="Muzny D."/>
            <person name="Gibbs R."/>
        </authorList>
    </citation>
    <scope>NUCLEOTIDE SEQUENCE</scope>
    <source>
        <strain evidence="3">Sampled in the wild</strain>
    </source>
</reference>
<feature type="region of interest" description="Disordered" evidence="1">
    <location>
        <begin position="427"/>
        <end position="468"/>
    </location>
</feature>
<dbReference type="GO" id="GO:0005829">
    <property type="term" value="C:cytosol"/>
    <property type="evidence" value="ECO:0007669"/>
    <property type="project" value="TreeGrafter"/>
</dbReference>
<dbReference type="GO" id="GO:0005068">
    <property type="term" value="F:transmembrane receptor protein tyrosine kinase adaptor activity"/>
    <property type="evidence" value="ECO:0007669"/>
    <property type="project" value="TreeGrafter"/>
</dbReference>
<keyword evidence="4" id="KW-1185">Reference proteome</keyword>
<feature type="non-terminal residue" evidence="3">
    <location>
        <position position="516"/>
    </location>
</feature>
<evidence type="ECO:0000259" key="2">
    <source>
        <dbReference type="PROSITE" id="PS51376"/>
    </source>
</evidence>
<proteinExistence type="predicted"/>
<gene>
    <name evidence="3" type="ORF">J437_LFUL005186</name>
</gene>
<dbReference type="OrthoDB" id="8192811at2759"/>
<dbReference type="PANTHER" id="PTHR16267:SF11">
    <property type="entry name" value="STUMPS, ISOFORM E"/>
    <property type="match status" value="1"/>
</dbReference>
<protein>
    <recommendedName>
        <fullName evidence="2">DBB domain-containing protein</fullName>
    </recommendedName>
</protein>
<dbReference type="AlphaFoldDB" id="A0A8K0PB16"/>
<dbReference type="PANTHER" id="PTHR16267">
    <property type="entry name" value="BANK1/PIK3AP1 FAMILY MEMBER"/>
    <property type="match status" value="1"/>
</dbReference>